<evidence type="ECO:0000256" key="1">
    <source>
        <dbReference type="SAM" id="SignalP"/>
    </source>
</evidence>
<organism evidence="2 3">
    <name type="scientific">Allosphingosinicella deserti</name>
    <dbReference type="NCBI Taxonomy" id="2116704"/>
    <lineage>
        <taxon>Bacteria</taxon>
        <taxon>Pseudomonadati</taxon>
        <taxon>Pseudomonadota</taxon>
        <taxon>Alphaproteobacteria</taxon>
        <taxon>Sphingomonadales</taxon>
        <taxon>Sphingomonadaceae</taxon>
        <taxon>Allosphingosinicella</taxon>
    </lineage>
</organism>
<comment type="caution">
    <text evidence="2">The sequence shown here is derived from an EMBL/GenBank/DDBJ whole genome shotgun (WGS) entry which is preliminary data.</text>
</comment>
<name>A0A2P7QHB5_9SPHN</name>
<evidence type="ECO:0008006" key="4">
    <source>
        <dbReference type="Google" id="ProtNLM"/>
    </source>
</evidence>
<feature type="signal peptide" evidence="1">
    <location>
        <begin position="1"/>
        <end position="22"/>
    </location>
</feature>
<dbReference type="InterPro" id="IPR047726">
    <property type="entry name" value="CsgH_dom"/>
</dbReference>
<dbReference type="EMBL" id="PXYI01000009">
    <property type="protein sequence ID" value="PSJ37320.1"/>
    <property type="molecule type" value="Genomic_DNA"/>
</dbReference>
<gene>
    <name evidence="2" type="ORF">C7I55_22650</name>
</gene>
<dbReference type="Proteomes" id="UP000241167">
    <property type="component" value="Unassembled WGS sequence"/>
</dbReference>
<dbReference type="AlphaFoldDB" id="A0A2P7QHB5"/>
<proteinExistence type="predicted"/>
<dbReference type="NCBIfam" id="NF041112">
    <property type="entry name" value="chap_CsgH_alph"/>
    <property type="match status" value="1"/>
</dbReference>
<evidence type="ECO:0000313" key="2">
    <source>
        <dbReference type="EMBL" id="PSJ37320.1"/>
    </source>
</evidence>
<dbReference type="Gene3D" id="2.60.40.2420">
    <property type="match status" value="1"/>
</dbReference>
<evidence type="ECO:0000313" key="3">
    <source>
        <dbReference type="Proteomes" id="UP000241167"/>
    </source>
</evidence>
<keyword evidence="3" id="KW-1185">Reference proteome</keyword>
<feature type="chain" id="PRO_5015119761" description="Curli assembly protein CsgC" evidence="1">
    <location>
        <begin position="23"/>
        <end position="123"/>
    </location>
</feature>
<reference evidence="2 3" key="1">
    <citation type="submission" date="2018-03" db="EMBL/GenBank/DDBJ databases">
        <title>The draft genome of Sphingosinicella sp. GL-C-18.</title>
        <authorList>
            <person name="Liu L."/>
            <person name="Li L."/>
            <person name="Liang L."/>
            <person name="Zhang X."/>
            <person name="Wang T."/>
        </authorList>
    </citation>
    <scope>NUCLEOTIDE SEQUENCE [LARGE SCALE GENOMIC DNA]</scope>
    <source>
        <strain evidence="2 3">GL-C-18</strain>
    </source>
</reference>
<keyword evidence="1" id="KW-0732">Signal</keyword>
<dbReference type="InterPro" id="IPR053722">
    <property type="entry name" value="Curli_assembly_CsgC/AgfC"/>
</dbReference>
<accession>A0A2P7QHB5</accession>
<protein>
    <recommendedName>
        <fullName evidence="4">Curli assembly protein CsgC</fullName>
    </recommendedName>
</protein>
<sequence length="123" mass="12694">MPRGITGAALLSAIVAAQASHAAGSPDVRPIILVEQQTDNGLELKVVGVSEAFFAGSYRLEVTSGAGGNRSVQSGRARLQPRVPVTLVRLKVGNAPPKGWSAVLKVIPEQGAGYEIALGAQRP</sequence>